<evidence type="ECO:0000313" key="1">
    <source>
        <dbReference type="EMBL" id="AMD18841.1"/>
    </source>
</evidence>
<dbReference type="OrthoDB" id="4047142at2759"/>
<accession>A0A120K102</accession>
<protein>
    <submittedName>
        <fullName evidence="1">HBL061Cp</fullName>
    </submittedName>
</protein>
<reference evidence="1 2" key="1">
    <citation type="submission" date="2016-01" db="EMBL/GenBank/DDBJ databases">
        <title>Genome sequence of the yeast Holleya sinecauda.</title>
        <authorList>
            <person name="Dietrich F.S."/>
        </authorList>
    </citation>
    <scope>NUCLEOTIDE SEQUENCE [LARGE SCALE GENOMIC DNA]</scope>
    <source>
        <strain evidence="1 2">ATCC 58844</strain>
    </source>
</reference>
<dbReference type="AlphaFoldDB" id="A0A120K102"/>
<dbReference type="RefSeq" id="XP_017985837.1">
    <property type="nucleotide sequence ID" value="XM_018130067.1"/>
</dbReference>
<keyword evidence="2" id="KW-1185">Reference proteome</keyword>
<proteinExistence type="predicted"/>
<evidence type="ECO:0000313" key="2">
    <source>
        <dbReference type="Proteomes" id="UP000243052"/>
    </source>
</evidence>
<dbReference type="Proteomes" id="UP000243052">
    <property type="component" value="Chromosome ii"/>
</dbReference>
<sequence>MITEVSSDNRTPGSNQRVPYLRQLQQYNIPSTVTANTTQGSSRDARARLEYMKSFMDDHMFFIESYDDNSGSSGMAGQAHLMQSGATFLSTRSSQSVFNPSCCNIYSLQQPYHHLAQDDYAPLPGTTIYGRQRYLQRPYVTQKQFPQRQHNQEKMYLASQKGGNQRFGRRGW</sequence>
<dbReference type="GeneID" id="28722019"/>
<name>A0A120K102_9SACH</name>
<dbReference type="EMBL" id="CP014242">
    <property type="protein sequence ID" value="AMD18841.1"/>
    <property type="molecule type" value="Genomic_DNA"/>
</dbReference>
<organism evidence="1 2">
    <name type="scientific">Eremothecium sinecaudum</name>
    <dbReference type="NCBI Taxonomy" id="45286"/>
    <lineage>
        <taxon>Eukaryota</taxon>
        <taxon>Fungi</taxon>
        <taxon>Dikarya</taxon>
        <taxon>Ascomycota</taxon>
        <taxon>Saccharomycotina</taxon>
        <taxon>Saccharomycetes</taxon>
        <taxon>Saccharomycetales</taxon>
        <taxon>Saccharomycetaceae</taxon>
        <taxon>Eremothecium</taxon>
    </lineage>
</organism>
<gene>
    <name evidence="1" type="ORF">AW171_hschr2363</name>
</gene>